<evidence type="ECO:0000256" key="3">
    <source>
        <dbReference type="ARBA" id="ARBA00022490"/>
    </source>
</evidence>
<evidence type="ECO:0000259" key="11">
    <source>
        <dbReference type="Pfam" id="PF10497"/>
    </source>
</evidence>
<keyword evidence="5" id="KW-0597">Phosphoprotein</keyword>
<comment type="subcellular location">
    <subcellularLocation>
        <location evidence="2">Cytoplasm</location>
    </subcellularLocation>
    <subcellularLocation>
        <location evidence="1">Nucleus</location>
    </subcellularLocation>
</comment>
<keyword evidence="3" id="KW-0963">Cytoplasm</keyword>
<reference evidence="12 13" key="1">
    <citation type="journal article" date="2009" name="Science">
        <title>Green evolution and dynamic adaptations revealed by genomes of the marine picoeukaryotes Micromonas.</title>
        <authorList>
            <person name="Worden A.Z."/>
            <person name="Lee J.H."/>
            <person name="Mock T."/>
            <person name="Rouze P."/>
            <person name="Simmons M.P."/>
            <person name="Aerts A.L."/>
            <person name="Allen A.E."/>
            <person name="Cuvelier M.L."/>
            <person name="Derelle E."/>
            <person name="Everett M.V."/>
            <person name="Foulon E."/>
            <person name="Grimwood J."/>
            <person name="Gundlach H."/>
            <person name="Henrissat B."/>
            <person name="Napoli C."/>
            <person name="McDonald S.M."/>
            <person name="Parker M.S."/>
            <person name="Rombauts S."/>
            <person name="Salamov A."/>
            <person name="Von Dassow P."/>
            <person name="Badger J.H."/>
            <person name="Coutinho P.M."/>
            <person name="Demir E."/>
            <person name="Dubchak I."/>
            <person name="Gentemann C."/>
            <person name="Eikrem W."/>
            <person name="Gready J.E."/>
            <person name="John U."/>
            <person name="Lanier W."/>
            <person name="Lindquist E.A."/>
            <person name="Lucas S."/>
            <person name="Mayer K.F."/>
            <person name="Moreau H."/>
            <person name="Not F."/>
            <person name="Otillar R."/>
            <person name="Panaud O."/>
            <person name="Pangilinan J."/>
            <person name="Paulsen I."/>
            <person name="Piegu B."/>
            <person name="Poliakov A."/>
            <person name="Robbens S."/>
            <person name="Schmutz J."/>
            <person name="Toulza E."/>
            <person name="Wyss T."/>
            <person name="Zelensky A."/>
            <person name="Zhou K."/>
            <person name="Armbrust E.V."/>
            <person name="Bhattacharya D."/>
            <person name="Goodenough U.W."/>
            <person name="Van de Peer Y."/>
            <person name="Grigoriev I.V."/>
        </authorList>
    </citation>
    <scope>NUCLEOTIDE SEQUENCE [LARGE SCALE GENOMIC DNA]</scope>
    <source>
        <strain evidence="12 13">CCMP1545</strain>
    </source>
</reference>
<evidence type="ECO:0000256" key="9">
    <source>
        <dbReference type="ARBA" id="ARBA00023242"/>
    </source>
</evidence>
<proteinExistence type="predicted"/>
<keyword evidence="6" id="KW-0832">Ubl conjugation</keyword>
<dbReference type="GO" id="GO:0005737">
    <property type="term" value="C:cytoplasm"/>
    <property type="evidence" value="ECO:0007669"/>
    <property type="project" value="UniProtKB-SubCell"/>
</dbReference>
<sequence>MNDFERAREVRIEENKRRMREMGITTLSEKLERATETRAPTQRKPSKPKAFVPVAERRRSTRERATVDYAAQVNALNAFDSDSDSDDVGPRKRARRAPAEKRVRKKILFSSADAASSAARRYAVGGRVYDSELGVTCHWCRQKTVEPHVHCSNESCRRGNPIAFCGRCLRNRHGEDVEARRASLSRSPRPSQSSPLKHRHVSLTSSTHSRHVISHDQ</sequence>
<evidence type="ECO:0000313" key="12">
    <source>
        <dbReference type="EMBL" id="EEH54198.1"/>
    </source>
</evidence>
<dbReference type="STRING" id="564608.C1N1J4"/>
<feature type="domain" description="Zinc-finger" evidence="11">
    <location>
        <begin position="129"/>
        <end position="181"/>
    </location>
</feature>
<evidence type="ECO:0000313" key="13">
    <source>
        <dbReference type="Proteomes" id="UP000001876"/>
    </source>
</evidence>
<evidence type="ECO:0000256" key="6">
    <source>
        <dbReference type="ARBA" id="ARBA00022843"/>
    </source>
</evidence>
<evidence type="ECO:0000256" key="1">
    <source>
        <dbReference type="ARBA" id="ARBA00004123"/>
    </source>
</evidence>
<protein>
    <submittedName>
        <fullName evidence="12">Predicted protein</fullName>
    </submittedName>
</protein>
<dbReference type="AlphaFoldDB" id="C1N1J4"/>
<dbReference type="GO" id="GO:0006355">
    <property type="term" value="P:regulation of DNA-templated transcription"/>
    <property type="evidence" value="ECO:0007669"/>
    <property type="project" value="InterPro"/>
</dbReference>
<evidence type="ECO:0000256" key="4">
    <source>
        <dbReference type="ARBA" id="ARBA00022499"/>
    </source>
</evidence>
<gene>
    <name evidence="12" type="ORF">MICPUCDRAFT_63118</name>
</gene>
<feature type="compositionally biased region" description="Basic residues" evidence="10">
    <location>
        <begin position="208"/>
        <end position="217"/>
    </location>
</feature>
<dbReference type="Proteomes" id="UP000001876">
    <property type="component" value="Unassembled WGS sequence"/>
</dbReference>
<evidence type="ECO:0000256" key="8">
    <source>
        <dbReference type="ARBA" id="ARBA00023163"/>
    </source>
</evidence>
<feature type="region of interest" description="Disordered" evidence="10">
    <location>
        <begin position="21"/>
        <end position="62"/>
    </location>
</feature>
<evidence type="ECO:0000256" key="10">
    <source>
        <dbReference type="SAM" id="MobiDB-lite"/>
    </source>
</evidence>
<evidence type="ECO:0000256" key="5">
    <source>
        <dbReference type="ARBA" id="ARBA00022553"/>
    </source>
</evidence>
<evidence type="ECO:0000256" key="2">
    <source>
        <dbReference type="ARBA" id="ARBA00004496"/>
    </source>
</evidence>
<keyword evidence="8" id="KW-0804">Transcription</keyword>
<feature type="region of interest" description="Disordered" evidence="10">
    <location>
        <begin position="79"/>
        <end position="99"/>
    </location>
</feature>
<accession>C1N1J4</accession>
<dbReference type="InterPro" id="IPR040221">
    <property type="entry name" value="CDCA7/CDA7L"/>
</dbReference>
<keyword evidence="4" id="KW-1017">Isopeptide bond</keyword>
<dbReference type="Pfam" id="PF10497">
    <property type="entry name" value="zf-4CXXC_R1"/>
    <property type="match status" value="1"/>
</dbReference>
<dbReference type="InterPro" id="IPR018866">
    <property type="entry name" value="Znf-4CXXC_R1"/>
</dbReference>
<name>C1N1J4_MICPC</name>
<keyword evidence="13" id="KW-1185">Reference proteome</keyword>
<feature type="compositionally biased region" description="Low complexity" evidence="10">
    <location>
        <begin position="182"/>
        <end position="195"/>
    </location>
</feature>
<dbReference type="OrthoDB" id="298344at2759"/>
<dbReference type="PANTHER" id="PTHR31169:SF34">
    <property type="entry name" value="ZINC-FINGER DOMAIN-CONTAINING PROTEIN"/>
    <property type="match status" value="1"/>
</dbReference>
<keyword evidence="7" id="KW-0805">Transcription regulation</keyword>
<dbReference type="KEGG" id="mpp:MICPUCDRAFT_63118"/>
<keyword evidence="9" id="KW-0539">Nucleus</keyword>
<feature type="region of interest" description="Disordered" evidence="10">
    <location>
        <begin position="179"/>
        <end position="217"/>
    </location>
</feature>
<evidence type="ECO:0000256" key="7">
    <source>
        <dbReference type="ARBA" id="ARBA00023015"/>
    </source>
</evidence>
<dbReference type="GeneID" id="9687272"/>
<dbReference type="EMBL" id="GG663744">
    <property type="protein sequence ID" value="EEH54198.1"/>
    <property type="molecule type" value="Genomic_DNA"/>
</dbReference>
<dbReference type="RefSeq" id="XP_003061568.1">
    <property type="nucleotide sequence ID" value="XM_003061522.1"/>
</dbReference>
<dbReference type="PANTHER" id="PTHR31169">
    <property type="entry name" value="OS05G0300700 PROTEIN"/>
    <property type="match status" value="1"/>
</dbReference>
<dbReference type="GO" id="GO:0005634">
    <property type="term" value="C:nucleus"/>
    <property type="evidence" value="ECO:0007669"/>
    <property type="project" value="UniProtKB-SubCell"/>
</dbReference>
<organism evidence="13">
    <name type="scientific">Micromonas pusilla (strain CCMP1545)</name>
    <name type="common">Picoplanktonic green alga</name>
    <dbReference type="NCBI Taxonomy" id="564608"/>
    <lineage>
        <taxon>Eukaryota</taxon>
        <taxon>Viridiplantae</taxon>
        <taxon>Chlorophyta</taxon>
        <taxon>Mamiellophyceae</taxon>
        <taxon>Mamiellales</taxon>
        <taxon>Mamiellaceae</taxon>
        <taxon>Micromonas</taxon>
    </lineage>
</organism>